<dbReference type="Pfam" id="PF21030">
    <property type="entry name" value="WDR93"/>
    <property type="match status" value="1"/>
</dbReference>
<reference evidence="3 4" key="1">
    <citation type="submission" date="2025-05" db="UniProtKB">
        <authorList>
            <consortium name="RefSeq"/>
        </authorList>
    </citation>
    <scope>IDENTIFICATION</scope>
</reference>
<name>A0ABM3DZQ4_SALSA</name>
<evidence type="ECO:0000313" key="2">
    <source>
        <dbReference type="Proteomes" id="UP001652741"/>
    </source>
</evidence>
<evidence type="ECO:0000256" key="1">
    <source>
        <dbReference type="SAM" id="MobiDB-lite"/>
    </source>
</evidence>
<organism evidence="2 4">
    <name type="scientific">Salmo salar</name>
    <name type="common">Atlantic salmon</name>
    <dbReference type="NCBI Taxonomy" id="8030"/>
    <lineage>
        <taxon>Eukaryota</taxon>
        <taxon>Metazoa</taxon>
        <taxon>Chordata</taxon>
        <taxon>Craniata</taxon>
        <taxon>Vertebrata</taxon>
        <taxon>Euteleostomi</taxon>
        <taxon>Actinopterygii</taxon>
        <taxon>Neopterygii</taxon>
        <taxon>Teleostei</taxon>
        <taxon>Protacanthopterygii</taxon>
        <taxon>Salmoniformes</taxon>
        <taxon>Salmonidae</taxon>
        <taxon>Salmoninae</taxon>
        <taxon>Salmo</taxon>
    </lineage>
</organism>
<dbReference type="PANTHER" id="PTHR12219">
    <property type="entry name" value="NADH-UBIQUINONE OXIDOREDUCTASE"/>
    <property type="match status" value="1"/>
</dbReference>
<dbReference type="PANTHER" id="PTHR12219:SF17">
    <property type="entry name" value="WD REPEAT-CONTAINING PROTEIN 93"/>
    <property type="match status" value="1"/>
</dbReference>
<dbReference type="RefSeq" id="XP_045564295.1">
    <property type="nucleotide sequence ID" value="XM_045708339.1"/>
</dbReference>
<dbReference type="RefSeq" id="XP_045564294.1">
    <property type="nucleotide sequence ID" value="XM_045708338.1"/>
</dbReference>
<keyword evidence="2" id="KW-1185">Reference proteome</keyword>
<feature type="region of interest" description="Disordered" evidence="1">
    <location>
        <begin position="1"/>
        <end position="27"/>
    </location>
</feature>
<dbReference type="InterPro" id="IPR049547">
    <property type="entry name" value="WDR93_beta-prop"/>
</dbReference>
<dbReference type="Proteomes" id="UP001652741">
    <property type="component" value="Chromosome ssa26"/>
</dbReference>
<dbReference type="GeneID" id="106588114"/>
<feature type="compositionally biased region" description="Polar residues" evidence="1">
    <location>
        <begin position="617"/>
        <end position="628"/>
    </location>
</feature>
<feature type="region of interest" description="Disordered" evidence="1">
    <location>
        <begin position="608"/>
        <end position="628"/>
    </location>
</feature>
<accession>A0ABM3DZQ4</accession>
<sequence length="701" mass="77591">MPVYIRKGPADIPEPSDSSQGDEEQELFLSDPDQLQDQLPQPFRMIDKVLDRLLDRAWDFISQRETARLTEQANKAIPIMQVSGDVKLPVRTNCLACPEDGRYIFLGHPHGLSVMAQPQGIITASSSSPYCVPVWQEDQVEITSLHITCLGEMAYLLASLDDMGVARLFAYYSETSHLIKVMNETKMWTNTQQDDLNQRSVCVKFELSRGGDYGAATISYNGCQCLEVYRFPKDSWLKELSQHTPGVGDTGKLSPVTMLMKIKPPKPHTGSTMKSPFEVLQKTEDGNVIGSGQNHLISSRQWEDQDAVFKSVYRKYMVNNTSNTTDPEDRPSCVTSHFLLPGGLSSVLGGVKPQTGGVAVAVCLWWSGSHNLLQYLLCKAPKDKAEPEPKPDALWPNAQEILCSAVSSCTRHITLGLVTGLVTVWDRHLGLPLSVVSVEADSVFSSIIFVDYWPSTATEDALHSQGPNHTSTQVHLLVTCKSGACHLVYAGRGLDSHDVTQLSERPSDPGCFPVVTATVPFLRRLALIMQRNGKIFLQDMVDRRVVCCFSLPDTHLLASPWNPVFLLDPTQQSLLITGDQRPGRDSGEDGGSRLFVFRFQDAAVVKPYGHGDDGRASSHQGQSGTGASNLEETCNLYFRPRIESVEERNKVMTEIWNQLQEHAALVLLQNRQQAGTILQNQQQAGTILQNQQHPGTILHET</sequence>
<evidence type="ECO:0000313" key="4">
    <source>
        <dbReference type="RefSeq" id="XP_045564295.1"/>
    </source>
</evidence>
<protein>
    <submittedName>
        <fullName evidence="3 4">WD repeat-containing protein 93 isoform X1</fullName>
    </submittedName>
</protein>
<proteinExistence type="predicted"/>
<evidence type="ECO:0000313" key="3">
    <source>
        <dbReference type="RefSeq" id="XP_045564294.1"/>
    </source>
</evidence>
<dbReference type="InterPro" id="IPR006885">
    <property type="entry name" value="NADH_UbQ_FeS_4_mit-like"/>
</dbReference>
<gene>
    <name evidence="3 4" type="primary">wdr93</name>
</gene>